<protein>
    <submittedName>
        <fullName evidence="2">Uncharacterized protein</fullName>
    </submittedName>
</protein>
<sequence length="80" mass="8896">MNVAHGLVSIDCSARMIQNTKRDLLLENCRYINLGIKLTQPGTTNLDGSKSESIRKKRMGENALRRPVATAGRQLPRKCS</sequence>
<gene>
    <name evidence="2" type="ORF">COMA1_10630</name>
</gene>
<proteinExistence type="predicted"/>
<evidence type="ECO:0000313" key="2">
    <source>
        <dbReference type="EMBL" id="CUS32440.1"/>
    </source>
</evidence>
<dbReference type="Proteomes" id="UP000199032">
    <property type="component" value="Unassembled WGS sequence"/>
</dbReference>
<accession>A0A0S4L783</accession>
<name>A0A0S4L783_9BACT</name>
<organism evidence="2 3">
    <name type="scientific">Candidatus Nitrospira nitrosa</name>
    <dbReference type="NCBI Taxonomy" id="1742972"/>
    <lineage>
        <taxon>Bacteria</taxon>
        <taxon>Pseudomonadati</taxon>
        <taxon>Nitrospirota</taxon>
        <taxon>Nitrospiria</taxon>
        <taxon>Nitrospirales</taxon>
        <taxon>Nitrospiraceae</taxon>
        <taxon>Nitrospira</taxon>
    </lineage>
</organism>
<feature type="compositionally biased region" description="Basic and acidic residues" evidence="1">
    <location>
        <begin position="49"/>
        <end position="64"/>
    </location>
</feature>
<dbReference type="EMBL" id="CZQA01000001">
    <property type="protein sequence ID" value="CUS32440.1"/>
    <property type="molecule type" value="Genomic_DNA"/>
</dbReference>
<dbReference type="STRING" id="1742972.COMA1_10630"/>
<feature type="region of interest" description="Disordered" evidence="1">
    <location>
        <begin position="44"/>
        <end position="80"/>
    </location>
</feature>
<evidence type="ECO:0000313" key="3">
    <source>
        <dbReference type="Proteomes" id="UP000199032"/>
    </source>
</evidence>
<evidence type="ECO:0000256" key="1">
    <source>
        <dbReference type="SAM" id="MobiDB-lite"/>
    </source>
</evidence>
<reference evidence="2 3" key="1">
    <citation type="submission" date="2015-10" db="EMBL/GenBank/DDBJ databases">
        <authorList>
            <person name="Gilbert D.G."/>
        </authorList>
    </citation>
    <scope>NUCLEOTIDE SEQUENCE [LARGE SCALE GENOMIC DNA]</scope>
    <source>
        <strain evidence="2">COMA1</strain>
    </source>
</reference>
<dbReference type="AlphaFoldDB" id="A0A0S4L783"/>
<keyword evidence="3" id="KW-1185">Reference proteome</keyword>